<organism evidence="2 3">
    <name type="scientific">Rhamnella rubrinervis</name>
    <dbReference type="NCBI Taxonomy" id="2594499"/>
    <lineage>
        <taxon>Eukaryota</taxon>
        <taxon>Viridiplantae</taxon>
        <taxon>Streptophyta</taxon>
        <taxon>Embryophyta</taxon>
        <taxon>Tracheophyta</taxon>
        <taxon>Spermatophyta</taxon>
        <taxon>Magnoliopsida</taxon>
        <taxon>eudicotyledons</taxon>
        <taxon>Gunneridae</taxon>
        <taxon>Pentapetalae</taxon>
        <taxon>rosids</taxon>
        <taxon>fabids</taxon>
        <taxon>Rosales</taxon>
        <taxon>Rhamnaceae</taxon>
        <taxon>rhamnoid group</taxon>
        <taxon>Rhamneae</taxon>
        <taxon>Rhamnella</taxon>
    </lineage>
</organism>
<dbReference type="EMBL" id="VOIH02000001">
    <property type="protein sequence ID" value="KAF3456959.1"/>
    <property type="molecule type" value="Genomic_DNA"/>
</dbReference>
<protein>
    <submittedName>
        <fullName evidence="2">Uncharacterized protein</fullName>
    </submittedName>
</protein>
<feature type="region of interest" description="Disordered" evidence="1">
    <location>
        <begin position="99"/>
        <end position="120"/>
    </location>
</feature>
<proteinExistence type="predicted"/>
<gene>
    <name evidence="2" type="ORF">FNV43_RR01615</name>
</gene>
<dbReference type="AlphaFoldDB" id="A0A8K0HSS7"/>
<name>A0A8K0HSS7_9ROSA</name>
<sequence>MPNSRINIILRHKKGFSPKLACLCVKDEVSLLKVVEVDRFKGESLCEDFITAREFVDEKMEFLDESCRSSGIVGVDCGDDGAAMFPNEEEHQQFHNMDNVTHDNDDVYDGDGGCDDIPRG</sequence>
<dbReference type="Proteomes" id="UP000796880">
    <property type="component" value="Unassembled WGS sequence"/>
</dbReference>
<reference evidence="2" key="1">
    <citation type="submission" date="2020-03" db="EMBL/GenBank/DDBJ databases">
        <title>A high-quality chromosome-level genome assembly of a woody plant with both climbing and erect habits, Rhamnella rubrinervis.</title>
        <authorList>
            <person name="Lu Z."/>
            <person name="Yang Y."/>
            <person name="Zhu X."/>
            <person name="Sun Y."/>
        </authorList>
    </citation>
    <scope>NUCLEOTIDE SEQUENCE</scope>
    <source>
        <strain evidence="2">BYM</strain>
        <tissue evidence="2">Leaf</tissue>
    </source>
</reference>
<comment type="caution">
    <text evidence="2">The sequence shown here is derived from an EMBL/GenBank/DDBJ whole genome shotgun (WGS) entry which is preliminary data.</text>
</comment>
<evidence type="ECO:0000256" key="1">
    <source>
        <dbReference type="SAM" id="MobiDB-lite"/>
    </source>
</evidence>
<accession>A0A8K0HSS7</accession>
<evidence type="ECO:0000313" key="2">
    <source>
        <dbReference type="EMBL" id="KAF3456959.1"/>
    </source>
</evidence>
<keyword evidence="3" id="KW-1185">Reference proteome</keyword>
<evidence type="ECO:0000313" key="3">
    <source>
        <dbReference type="Proteomes" id="UP000796880"/>
    </source>
</evidence>